<dbReference type="AlphaFoldDB" id="A0A453DNR7"/>
<reference evidence="1" key="5">
    <citation type="journal article" date="2021" name="G3 (Bethesda)">
        <title>Aegilops tauschii genome assembly Aet v5.0 features greater sequence contiguity and improved annotation.</title>
        <authorList>
            <person name="Wang L."/>
            <person name="Zhu T."/>
            <person name="Rodriguez J.C."/>
            <person name="Deal K.R."/>
            <person name="Dubcovsky J."/>
            <person name="McGuire P.E."/>
            <person name="Lux T."/>
            <person name="Spannagl M."/>
            <person name="Mayer K.F.X."/>
            <person name="Baldrich P."/>
            <person name="Meyers B.C."/>
            <person name="Huo N."/>
            <person name="Gu Y.Q."/>
            <person name="Zhou H."/>
            <person name="Devos K.M."/>
            <person name="Bennetzen J.L."/>
            <person name="Unver T."/>
            <person name="Budak H."/>
            <person name="Gulick P.J."/>
            <person name="Galiba G."/>
            <person name="Kalapos B."/>
            <person name="Nelson D.R."/>
            <person name="Li P."/>
            <person name="You F.M."/>
            <person name="Luo M.C."/>
            <person name="Dvorak J."/>
        </authorList>
    </citation>
    <scope>NUCLEOTIDE SEQUENCE [LARGE SCALE GENOMIC DNA]</scope>
    <source>
        <strain evidence="1">cv. AL8/78</strain>
    </source>
</reference>
<evidence type="ECO:0000313" key="2">
    <source>
        <dbReference type="Proteomes" id="UP000015105"/>
    </source>
</evidence>
<reference evidence="1" key="4">
    <citation type="submission" date="2019-03" db="UniProtKB">
        <authorList>
            <consortium name="EnsemblPlants"/>
        </authorList>
    </citation>
    <scope>IDENTIFICATION</scope>
</reference>
<reference evidence="2" key="2">
    <citation type="journal article" date="2017" name="Nat. Plants">
        <title>The Aegilops tauschii genome reveals multiple impacts of transposons.</title>
        <authorList>
            <person name="Zhao G."/>
            <person name="Zou C."/>
            <person name="Li K."/>
            <person name="Wang K."/>
            <person name="Li T."/>
            <person name="Gao L."/>
            <person name="Zhang X."/>
            <person name="Wang H."/>
            <person name="Yang Z."/>
            <person name="Liu X."/>
            <person name="Jiang W."/>
            <person name="Mao L."/>
            <person name="Kong X."/>
            <person name="Jiao Y."/>
            <person name="Jia J."/>
        </authorList>
    </citation>
    <scope>NUCLEOTIDE SEQUENCE [LARGE SCALE GENOMIC DNA]</scope>
    <source>
        <strain evidence="2">cv. AL8/78</strain>
    </source>
</reference>
<sequence length="124" mass="13774">MQKTKLRQSGLSAVPSSEKITIHVQSDLIHSECRIVRIGRAPIERASCPGRVCALEKTLRGYAQKKIDTAVVSTVGSSFDSSGEAYDYYNLYSWEVGFGIRYGKSRLNVERTKCMQEIVCGYSG</sequence>
<dbReference type="Proteomes" id="UP000015105">
    <property type="component" value="Chromosome 3D"/>
</dbReference>
<name>A0A453DNR7_AEGTS</name>
<dbReference type="Gramene" id="AET3Gv20014900.11">
    <property type="protein sequence ID" value="AET3Gv20014900.11"/>
    <property type="gene ID" value="AET3Gv20014900"/>
</dbReference>
<dbReference type="PANTHER" id="PTHR47482:SF5">
    <property type="entry name" value="FAR1 DOMAIN-CONTAINING PROTEIN"/>
    <property type="match status" value="1"/>
</dbReference>
<reference evidence="2" key="1">
    <citation type="journal article" date="2014" name="Science">
        <title>Ancient hybridizations among the ancestral genomes of bread wheat.</title>
        <authorList>
            <consortium name="International Wheat Genome Sequencing Consortium,"/>
            <person name="Marcussen T."/>
            <person name="Sandve S.R."/>
            <person name="Heier L."/>
            <person name="Spannagl M."/>
            <person name="Pfeifer M."/>
            <person name="Jakobsen K.S."/>
            <person name="Wulff B.B."/>
            <person name="Steuernagel B."/>
            <person name="Mayer K.F."/>
            <person name="Olsen O.A."/>
        </authorList>
    </citation>
    <scope>NUCLEOTIDE SEQUENCE [LARGE SCALE GENOMIC DNA]</scope>
    <source>
        <strain evidence="2">cv. AL8/78</strain>
    </source>
</reference>
<accession>A0A453DNR7</accession>
<dbReference type="PANTHER" id="PTHR47482">
    <property type="entry name" value="OS11G0632001 PROTEIN"/>
    <property type="match status" value="1"/>
</dbReference>
<organism evidence="1 2">
    <name type="scientific">Aegilops tauschii subsp. strangulata</name>
    <name type="common">Goatgrass</name>
    <dbReference type="NCBI Taxonomy" id="200361"/>
    <lineage>
        <taxon>Eukaryota</taxon>
        <taxon>Viridiplantae</taxon>
        <taxon>Streptophyta</taxon>
        <taxon>Embryophyta</taxon>
        <taxon>Tracheophyta</taxon>
        <taxon>Spermatophyta</taxon>
        <taxon>Magnoliopsida</taxon>
        <taxon>Liliopsida</taxon>
        <taxon>Poales</taxon>
        <taxon>Poaceae</taxon>
        <taxon>BOP clade</taxon>
        <taxon>Pooideae</taxon>
        <taxon>Triticodae</taxon>
        <taxon>Triticeae</taxon>
        <taxon>Triticinae</taxon>
        <taxon>Aegilops</taxon>
    </lineage>
</organism>
<proteinExistence type="predicted"/>
<evidence type="ECO:0000313" key="1">
    <source>
        <dbReference type="EnsemblPlants" id="AET3Gv20014900.11"/>
    </source>
</evidence>
<protein>
    <submittedName>
        <fullName evidence="1">Uncharacterized protein</fullName>
    </submittedName>
</protein>
<reference evidence="1" key="3">
    <citation type="journal article" date="2017" name="Nature">
        <title>Genome sequence of the progenitor of the wheat D genome Aegilops tauschii.</title>
        <authorList>
            <person name="Luo M.C."/>
            <person name="Gu Y.Q."/>
            <person name="Puiu D."/>
            <person name="Wang H."/>
            <person name="Twardziok S.O."/>
            <person name="Deal K.R."/>
            <person name="Huo N."/>
            <person name="Zhu T."/>
            <person name="Wang L."/>
            <person name="Wang Y."/>
            <person name="McGuire P.E."/>
            <person name="Liu S."/>
            <person name="Long H."/>
            <person name="Ramasamy R.K."/>
            <person name="Rodriguez J.C."/>
            <person name="Van S.L."/>
            <person name="Yuan L."/>
            <person name="Wang Z."/>
            <person name="Xia Z."/>
            <person name="Xiao L."/>
            <person name="Anderson O.D."/>
            <person name="Ouyang S."/>
            <person name="Liang Y."/>
            <person name="Zimin A.V."/>
            <person name="Pertea G."/>
            <person name="Qi P."/>
            <person name="Bennetzen J.L."/>
            <person name="Dai X."/>
            <person name="Dawson M.W."/>
            <person name="Muller H.G."/>
            <person name="Kugler K."/>
            <person name="Rivarola-Duarte L."/>
            <person name="Spannagl M."/>
            <person name="Mayer K.F.X."/>
            <person name="Lu F.H."/>
            <person name="Bevan M.W."/>
            <person name="Leroy P."/>
            <person name="Li P."/>
            <person name="You F.M."/>
            <person name="Sun Q."/>
            <person name="Liu Z."/>
            <person name="Lyons E."/>
            <person name="Wicker T."/>
            <person name="Salzberg S.L."/>
            <person name="Devos K.M."/>
            <person name="Dvorak J."/>
        </authorList>
    </citation>
    <scope>NUCLEOTIDE SEQUENCE [LARGE SCALE GENOMIC DNA]</scope>
    <source>
        <strain evidence="1">cv. AL8/78</strain>
    </source>
</reference>
<keyword evidence="2" id="KW-1185">Reference proteome</keyword>
<dbReference type="EnsemblPlants" id="AET3Gv20014900.11">
    <property type="protein sequence ID" value="AET3Gv20014900.11"/>
    <property type="gene ID" value="AET3Gv20014900"/>
</dbReference>